<name>A0A8T2ATL0_9BRAS</name>
<comment type="similarity">
    <text evidence="3">Belongs to the cytochrome P450 family.</text>
</comment>
<dbReference type="Pfam" id="PF00067">
    <property type="entry name" value="p450"/>
    <property type="match status" value="2"/>
</dbReference>
<keyword evidence="10" id="KW-0503">Monooxygenase</keyword>
<dbReference type="GO" id="GO:0005506">
    <property type="term" value="F:iron ion binding"/>
    <property type="evidence" value="ECO:0007669"/>
    <property type="project" value="InterPro"/>
</dbReference>
<gene>
    <name evidence="13" type="ORF">ISN45_Aa03g021790</name>
</gene>
<comment type="cofactor">
    <cofactor evidence="1">
        <name>heme</name>
        <dbReference type="ChEBI" id="CHEBI:30413"/>
    </cofactor>
</comment>
<accession>A0A8T2ATL0</accession>
<evidence type="ECO:0000256" key="5">
    <source>
        <dbReference type="ARBA" id="ARBA00022692"/>
    </source>
</evidence>
<evidence type="ECO:0000256" key="9">
    <source>
        <dbReference type="ARBA" id="ARBA00023004"/>
    </source>
</evidence>
<dbReference type="PROSITE" id="PS00086">
    <property type="entry name" value="CYTOCHROME_P450"/>
    <property type="match status" value="2"/>
</dbReference>
<dbReference type="AlphaFoldDB" id="A0A8T2ATL0"/>
<evidence type="ECO:0000256" key="3">
    <source>
        <dbReference type="ARBA" id="ARBA00010617"/>
    </source>
</evidence>
<dbReference type="FunFam" id="1.10.630.10:FF:000019">
    <property type="entry name" value="Cytochrome P450 family protein"/>
    <property type="match status" value="2"/>
</dbReference>
<keyword evidence="9" id="KW-0408">Iron</keyword>
<evidence type="ECO:0000256" key="1">
    <source>
        <dbReference type="ARBA" id="ARBA00001971"/>
    </source>
</evidence>
<dbReference type="PANTHER" id="PTHR24298:SF59">
    <property type="entry name" value="CYTOCHROME P450, FAMILY 705, SUBFAMILY A, POLYPEPTIDE 25-RELATED"/>
    <property type="match status" value="1"/>
</dbReference>
<reference evidence="13 14" key="1">
    <citation type="submission" date="2020-12" db="EMBL/GenBank/DDBJ databases">
        <title>Concerted genomic and epigenomic changes stabilize Arabidopsis allopolyploids.</title>
        <authorList>
            <person name="Chen Z."/>
        </authorList>
    </citation>
    <scope>NUCLEOTIDE SEQUENCE [LARGE SCALE GENOMIC DNA]</scope>
    <source>
        <strain evidence="13">Allo738</strain>
        <tissue evidence="13">Leaf</tissue>
    </source>
</reference>
<evidence type="ECO:0000256" key="7">
    <source>
        <dbReference type="ARBA" id="ARBA00022989"/>
    </source>
</evidence>
<keyword evidence="14" id="KW-1185">Reference proteome</keyword>
<evidence type="ECO:0000256" key="8">
    <source>
        <dbReference type="ARBA" id="ARBA00023002"/>
    </source>
</evidence>
<proteinExistence type="inferred from homology"/>
<dbReference type="Proteomes" id="UP000694240">
    <property type="component" value="Chromosome 8"/>
</dbReference>
<dbReference type="InterPro" id="IPR051103">
    <property type="entry name" value="Plant_metabolite_P450s"/>
</dbReference>
<feature type="transmembrane region" description="Helical" evidence="12">
    <location>
        <begin position="77"/>
        <end position="100"/>
    </location>
</feature>
<evidence type="ECO:0000256" key="4">
    <source>
        <dbReference type="ARBA" id="ARBA00022617"/>
    </source>
</evidence>
<evidence type="ECO:0000256" key="11">
    <source>
        <dbReference type="ARBA" id="ARBA00023136"/>
    </source>
</evidence>
<keyword evidence="6" id="KW-0479">Metal-binding</keyword>
<dbReference type="CDD" id="cd20655">
    <property type="entry name" value="CYP93"/>
    <property type="match status" value="2"/>
</dbReference>
<comment type="caution">
    <text evidence="13">The sequence shown here is derived from an EMBL/GenBank/DDBJ whole genome shotgun (WGS) entry which is preliminary data.</text>
</comment>
<protein>
    <submittedName>
        <fullName evidence="13">Cytochrome P450 superfamily</fullName>
    </submittedName>
</protein>
<keyword evidence="7 12" id="KW-1133">Transmembrane helix</keyword>
<evidence type="ECO:0000256" key="2">
    <source>
        <dbReference type="ARBA" id="ARBA00004167"/>
    </source>
</evidence>
<keyword evidence="4" id="KW-0349">Heme</keyword>
<comment type="subcellular location">
    <subcellularLocation>
        <location evidence="2">Membrane</location>
        <topology evidence="2">Single-pass membrane protein</topology>
    </subcellularLocation>
</comment>
<evidence type="ECO:0000313" key="13">
    <source>
        <dbReference type="EMBL" id="KAG7577950.1"/>
    </source>
</evidence>
<dbReference type="GO" id="GO:0016709">
    <property type="term" value="F:oxidoreductase activity, acting on paired donors, with incorporation or reduction of molecular oxygen, NAD(P)H as one donor, and incorporation of one atom of oxygen"/>
    <property type="evidence" value="ECO:0007669"/>
    <property type="project" value="TreeGrafter"/>
</dbReference>
<keyword evidence="8" id="KW-0560">Oxidoreductase</keyword>
<evidence type="ECO:0000256" key="10">
    <source>
        <dbReference type="ARBA" id="ARBA00023033"/>
    </source>
</evidence>
<organism evidence="13 14">
    <name type="scientific">Arabidopsis thaliana x Arabidopsis arenosa</name>
    <dbReference type="NCBI Taxonomy" id="1240361"/>
    <lineage>
        <taxon>Eukaryota</taxon>
        <taxon>Viridiplantae</taxon>
        <taxon>Streptophyta</taxon>
        <taxon>Embryophyta</taxon>
        <taxon>Tracheophyta</taxon>
        <taxon>Spermatophyta</taxon>
        <taxon>Magnoliopsida</taxon>
        <taxon>eudicotyledons</taxon>
        <taxon>Gunneridae</taxon>
        <taxon>Pentapetalae</taxon>
        <taxon>rosids</taxon>
        <taxon>malvids</taxon>
        <taxon>Brassicales</taxon>
        <taxon>Brassicaceae</taxon>
        <taxon>Camelineae</taxon>
        <taxon>Arabidopsis</taxon>
    </lineage>
</organism>
<evidence type="ECO:0000256" key="6">
    <source>
        <dbReference type="ARBA" id="ARBA00022723"/>
    </source>
</evidence>
<dbReference type="InterPro" id="IPR017972">
    <property type="entry name" value="Cyt_P450_CS"/>
</dbReference>
<keyword evidence="5 12" id="KW-0812">Transmembrane</keyword>
<evidence type="ECO:0000256" key="12">
    <source>
        <dbReference type="SAM" id="Phobius"/>
    </source>
</evidence>
<keyword evidence="11 12" id="KW-0472">Membrane</keyword>
<dbReference type="GO" id="GO:0016020">
    <property type="term" value="C:membrane"/>
    <property type="evidence" value="ECO:0007669"/>
    <property type="project" value="UniProtKB-SubCell"/>
</dbReference>
<feature type="transmembrane region" description="Helical" evidence="12">
    <location>
        <begin position="6"/>
        <end position="30"/>
    </location>
</feature>
<evidence type="ECO:0000313" key="14">
    <source>
        <dbReference type="Proteomes" id="UP000694240"/>
    </source>
</evidence>
<dbReference type="GO" id="GO:0020037">
    <property type="term" value="F:heme binding"/>
    <property type="evidence" value="ECO:0007669"/>
    <property type="project" value="InterPro"/>
</dbReference>
<dbReference type="PANTHER" id="PTHR24298">
    <property type="entry name" value="FLAVONOID 3'-MONOOXYGENASE-RELATED"/>
    <property type="match status" value="1"/>
</dbReference>
<dbReference type="EMBL" id="JAEFBK010000008">
    <property type="protein sequence ID" value="KAG7577950.1"/>
    <property type="molecule type" value="Genomic_DNA"/>
</dbReference>
<dbReference type="InterPro" id="IPR001128">
    <property type="entry name" value="Cyt_P450"/>
</dbReference>
<sequence>MTVICLQALLLNTHFILLCFFSLLCYSLLFKKLKDSQVDRDLPQSPPSLPIIGHLHHLISSLAHKSLQQLSSKYGPLLYLSIFNFPVVLVSSASVAYEIFKAHDLNISSRDNPPIDESLLVGSSVFVGAPYGDYWKFMKKLLVTKLLGPQALERSRGIRADELERFYRSLLDKAIKKESAEIGKEATKLSINSICRMSMGRSFSEESGEAERVRGLVTELDGLTKKVLLVNILRWPLEKLGISLFKKEIMYVSNSFDELLERILVEHEEKPNEYKGTDLMDVLLEAYGDENAEHKITRNHIKSLFVELFLGGTDTSAQTIQWTMAEIINNPNVLERLREEIDSVLGKTRLIQETDLPKLPYLQSIVKEGLRLHPPLPLMVRTFQRSCEMKGFYIPEKTTLVVNAYAVMRDPTSWEDPDEFKPGRFLRQEEERRGLKHIAFGSGRRGCPGSNLATIFIGTAIGTMVQCFDLSIKGDKVKMDEAGGLNLTMAHPLECTLVPRTNLPFSNLQGSRIDFALPPSPPSLPIIGHFHLILSVLIHKSFQKISSKYGPFLYLRIFNLPIVLVSSASVAYEIFRVQDVNVSSRGPPPMEESLLLGSSSFISAPYGDYWKFMKKLMVTKLLGPQAIERSRQIRAYELDRFYKNLLDKAIKKESVEIVEEAMKFTNNSICKMIMGRSCSEENGEAERVRGLVTESTSLTTNFIVAAILSKPLKMLRISLFKEEIMGVSRRFDEVLEKILVEHEKKLEEHHQGTDMMDVLLEAYGDENAEYKITRNHIKSLFVDLFVAGTDTSRHTIQWIMAEIINNPNVLERLREEIDSVIEKTRFIQETDLPNLPYLQAVVKEGLRLHPPVPLVLRTFKEGCRIGGFYVPENTALVVNGYAIMRDLDIWEDPEEFKPERFLASSRSEQEDEIRDEVIKFITFGSGRRGCPGTNIASIFIGTAIGMMVQCFDWIIKGDKVKMDEAGGINLTMAHPLECTLLPRTPTFHF</sequence>